<comment type="caution">
    <text evidence="2">The sequence shown here is derived from an EMBL/GenBank/DDBJ whole genome shotgun (WGS) entry which is preliminary data.</text>
</comment>
<reference evidence="2 3" key="1">
    <citation type="submission" date="2017-11" db="EMBL/GenBank/DDBJ databases">
        <title>Genome sequence of Lysinibacillus sphaericus, a lignin-degrading bacteria isolated from municipal solid waste soil.</title>
        <authorList>
            <person name="Persinoti G.F."/>
            <person name="Paixao D.A."/>
            <person name="Bugg T.D."/>
            <person name="Squina F.M."/>
        </authorList>
    </citation>
    <scope>NUCLEOTIDE SEQUENCE [LARGE SCALE GENOMIC DNA]</scope>
    <source>
        <strain evidence="2 3">A1</strain>
    </source>
</reference>
<sequence length="65" mass="7788">MHLFIENIKDITFLIILLSSFIYRRQLKLTKWKRKLTKGEMVMYFLLSIALPIYGVIYCVQLFAT</sequence>
<organism evidence="2 3">
    <name type="scientific">Lysinibacillus sphaericus</name>
    <name type="common">Bacillus sphaericus</name>
    <dbReference type="NCBI Taxonomy" id="1421"/>
    <lineage>
        <taxon>Bacteria</taxon>
        <taxon>Bacillati</taxon>
        <taxon>Bacillota</taxon>
        <taxon>Bacilli</taxon>
        <taxon>Bacillales</taxon>
        <taxon>Bacillaceae</taxon>
        <taxon>Lysinibacillus</taxon>
    </lineage>
</organism>
<keyword evidence="3" id="KW-1185">Reference proteome</keyword>
<dbReference type="EMBL" id="PGLV01000003">
    <property type="protein sequence ID" value="POZ54714.1"/>
    <property type="molecule type" value="Genomic_DNA"/>
</dbReference>
<evidence type="ECO:0000313" key="2">
    <source>
        <dbReference type="EMBL" id="POZ54714.1"/>
    </source>
</evidence>
<protein>
    <submittedName>
        <fullName evidence="2">Uncharacterized protein</fullName>
    </submittedName>
</protein>
<name>A0A2S5CV70_LYSSH</name>
<evidence type="ECO:0000256" key="1">
    <source>
        <dbReference type="SAM" id="Phobius"/>
    </source>
</evidence>
<feature type="transmembrane region" description="Helical" evidence="1">
    <location>
        <begin position="6"/>
        <end position="23"/>
    </location>
</feature>
<keyword evidence="1" id="KW-1133">Transmembrane helix</keyword>
<gene>
    <name evidence="2" type="ORF">LYSIN_03574</name>
</gene>
<dbReference type="Proteomes" id="UP000237319">
    <property type="component" value="Unassembled WGS sequence"/>
</dbReference>
<dbReference type="AlphaFoldDB" id="A0A2S5CV70"/>
<accession>A0A2S5CV70</accession>
<feature type="transmembrane region" description="Helical" evidence="1">
    <location>
        <begin position="44"/>
        <end position="64"/>
    </location>
</feature>
<proteinExistence type="predicted"/>
<evidence type="ECO:0000313" key="3">
    <source>
        <dbReference type="Proteomes" id="UP000237319"/>
    </source>
</evidence>
<keyword evidence="1" id="KW-0812">Transmembrane</keyword>
<keyword evidence="1" id="KW-0472">Membrane</keyword>